<evidence type="ECO:0000256" key="10">
    <source>
        <dbReference type="ARBA" id="ARBA00069147"/>
    </source>
</evidence>
<comment type="subcellular location">
    <subcellularLocation>
        <location evidence="2">Cytoplasm</location>
    </subcellularLocation>
    <subcellularLocation>
        <location evidence="1">Nucleus</location>
    </subcellularLocation>
</comment>
<evidence type="ECO:0000259" key="12">
    <source>
        <dbReference type="Pfam" id="PF04419"/>
    </source>
</evidence>
<reference evidence="14 15" key="1">
    <citation type="submission" date="2018-11" db="EMBL/GenBank/DDBJ databases">
        <authorList>
            <person name="Lopez-Roques C."/>
            <person name="Donnadieu C."/>
            <person name="Bouchez O."/>
            <person name="Klopp C."/>
            <person name="Cabau C."/>
            <person name="Zahm M."/>
        </authorList>
    </citation>
    <scope>NUCLEOTIDE SEQUENCE [LARGE SCALE GENOMIC DNA]</scope>
    <source>
        <strain evidence="14">RS831</strain>
        <tissue evidence="14">Whole body</tissue>
    </source>
</reference>
<dbReference type="GO" id="GO:0005737">
    <property type="term" value="C:cytoplasm"/>
    <property type="evidence" value="ECO:0007669"/>
    <property type="project" value="UniProtKB-SubCell"/>
</dbReference>
<reference evidence="14 15" key="2">
    <citation type="submission" date="2019-01" db="EMBL/GenBank/DDBJ databases">
        <title>A chromosome length genome reference of the Java medaka (oryzias javanicus).</title>
        <authorList>
            <person name="Herpin A."/>
            <person name="Takehana Y."/>
            <person name="Naruse K."/>
            <person name="Ansai S."/>
            <person name="Kawaguchi M."/>
        </authorList>
    </citation>
    <scope>NUCLEOTIDE SEQUENCE [LARGE SCALE GENOMIC DNA]</scope>
    <source>
        <strain evidence="14">RS831</strain>
        <tissue evidence="14">Whole body</tissue>
    </source>
</reference>
<feature type="domain" description="Small EDRK-rich factor-like N-terminal" evidence="12">
    <location>
        <begin position="1"/>
        <end position="37"/>
    </location>
</feature>
<dbReference type="OrthoDB" id="73348at2759"/>
<feature type="compositionally biased region" description="Basic and acidic residues" evidence="11">
    <location>
        <begin position="17"/>
        <end position="29"/>
    </location>
</feature>
<evidence type="ECO:0000256" key="2">
    <source>
        <dbReference type="ARBA" id="ARBA00004496"/>
    </source>
</evidence>
<dbReference type="InterPro" id="IPR026939">
    <property type="entry name" value="ZNF706/At2g23090_sf"/>
</dbReference>
<feature type="region of interest" description="Disordered" evidence="11">
    <location>
        <begin position="1"/>
        <end position="29"/>
    </location>
</feature>
<dbReference type="Gene3D" id="4.10.1050.10">
    <property type="entry name" value="At2g23090-like"/>
    <property type="match status" value="1"/>
</dbReference>
<dbReference type="Pfam" id="PF12874">
    <property type="entry name" value="zf-met"/>
    <property type="match status" value="1"/>
</dbReference>
<dbReference type="InterPro" id="IPR045230">
    <property type="entry name" value="MBS1/2-like"/>
</dbReference>
<protein>
    <recommendedName>
        <fullName evidence="10">Zinc finger protein 706</fullName>
    </recommendedName>
</protein>
<dbReference type="GO" id="GO:0005634">
    <property type="term" value="C:nucleus"/>
    <property type="evidence" value="ECO:0007669"/>
    <property type="project" value="UniProtKB-SubCell"/>
</dbReference>
<evidence type="ECO:0000256" key="11">
    <source>
        <dbReference type="SAM" id="MobiDB-lite"/>
    </source>
</evidence>
<keyword evidence="5" id="KW-0479">Metal-binding</keyword>
<keyword evidence="3" id="KW-0963">Cytoplasm</keyword>
<proteinExistence type="predicted"/>
<evidence type="ECO:0000259" key="13">
    <source>
        <dbReference type="Pfam" id="PF12874"/>
    </source>
</evidence>
<keyword evidence="9" id="KW-0539">Nucleus</keyword>
<evidence type="ECO:0000256" key="9">
    <source>
        <dbReference type="ARBA" id="ARBA00023242"/>
    </source>
</evidence>
<evidence type="ECO:0000313" key="15">
    <source>
        <dbReference type="Proteomes" id="UP000283210"/>
    </source>
</evidence>
<feature type="region of interest" description="Disordered" evidence="11">
    <location>
        <begin position="55"/>
        <end position="76"/>
    </location>
</feature>
<feature type="domain" description="C2H2-type" evidence="13">
    <location>
        <begin position="39"/>
        <end position="61"/>
    </location>
</feature>
<dbReference type="GO" id="GO:0008270">
    <property type="term" value="F:zinc ion binding"/>
    <property type="evidence" value="ECO:0007669"/>
    <property type="project" value="UniProtKB-KW"/>
</dbReference>
<dbReference type="FunFam" id="4.10.1050.10:FF:000001">
    <property type="entry name" value="Zinc finger protein 706"/>
    <property type="match status" value="1"/>
</dbReference>
<keyword evidence="6" id="KW-0863">Zinc-finger</keyword>
<evidence type="ECO:0000313" key="14">
    <source>
        <dbReference type="EMBL" id="RVE62183.1"/>
    </source>
</evidence>
<evidence type="ECO:0000256" key="3">
    <source>
        <dbReference type="ARBA" id="ARBA00022490"/>
    </source>
</evidence>
<dbReference type="Proteomes" id="UP000283210">
    <property type="component" value="Chromosome 16"/>
</dbReference>
<dbReference type="Pfam" id="PF04419">
    <property type="entry name" value="SERF-like_N"/>
    <property type="match status" value="1"/>
</dbReference>
<dbReference type="OMA" id="IKKTKGH"/>
<gene>
    <name evidence="14" type="ORF">OJAV_G00154600</name>
</gene>
<evidence type="ECO:0000256" key="8">
    <source>
        <dbReference type="ARBA" id="ARBA00022845"/>
    </source>
</evidence>
<dbReference type="InterPro" id="IPR007513">
    <property type="entry name" value="SERF-like_N"/>
</dbReference>
<organism evidence="14 15">
    <name type="scientific">Oryzias javanicus</name>
    <name type="common">Javanese ricefish</name>
    <name type="synonym">Aplocheilus javanicus</name>
    <dbReference type="NCBI Taxonomy" id="123683"/>
    <lineage>
        <taxon>Eukaryota</taxon>
        <taxon>Metazoa</taxon>
        <taxon>Chordata</taxon>
        <taxon>Craniata</taxon>
        <taxon>Vertebrata</taxon>
        <taxon>Euteleostomi</taxon>
        <taxon>Actinopterygii</taxon>
        <taxon>Neopterygii</taxon>
        <taxon>Teleostei</taxon>
        <taxon>Neoteleostei</taxon>
        <taxon>Acanthomorphata</taxon>
        <taxon>Ovalentaria</taxon>
        <taxon>Atherinomorphae</taxon>
        <taxon>Beloniformes</taxon>
        <taxon>Adrianichthyidae</taxon>
        <taxon>Oryziinae</taxon>
        <taxon>Oryzias</taxon>
    </lineage>
</organism>
<evidence type="ECO:0000256" key="7">
    <source>
        <dbReference type="ARBA" id="ARBA00022833"/>
    </source>
</evidence>
<dbReference type="PANTHER" id="PTHR21213">
    <property type="entry name" value="GEO09665P1-RELATED"/>
    <property type="match status" value="1"/>
</dbReference>
<evidence type="ECO:0000256" key="4">
    <source>
        <dbReference type="ARBA" id="ARBA00022491"/>
    </source>
</evidence>
<evidence type="ECO:0000256" key="1">
    <source>
        <dbReference type="ARBA" id="ARBA00004123"/>
    </source>
</evidence>
<keyword evidence="8" id="KW-0810">Translation regulation</keyword>
<keyword evidence="15" id="KW-1185">Reference proteome</keyword>
<keyword evidence="4" id="KW-0678">Repressor</keyword>
<dbReference type="InterPro" id="IPR013087">
    <property type="entry name" value="Znf_C2H2_type"/>
</dbReference>
<dbReference type="EMBL" id="CM012452">
    <property type="protein sequence ID" value="RVE62183.1"/>
    <property type="molecule type" value="Genomic_DNA"/>
</dbReference>
<keyword evidence="7" id="KW-0862">Zinc</keyword>
<dbReference type="GO" id="GO:0006417">
    <property type="term" value="P:regulation of translation"/>
    <property type="evidence" value="ECO:0007669"/>
    <property type="project" value="UniProtKB-KW"/>
</dbReference>
<evidence type="ECO:0000256" key="6">
    <source>
        <dbReference type="ARBA" id="ARBA00022771"/>
    </source>
</evidence>
<dbReference type="PANTHER" id="PTHR21213:SF32">
    <property type="entry name" value="HSPC038 PROTEIN"/>
    <property type="match status" value="1"/>
</dbReference>
<accession>A0A3S2PVJ7</accession>
<dbReference type="AlphaFoldDB" id="A0A3S2PVJ7"/>
<dbReference type="SUPFAM" id="SSF118359">
    <property type="entry name" value="Expressed protein At2g23090/F21P24.15"/>
    <property type="match status" value="1"/>
</dbReference>
<sequence>MARGHQKFQSQQKNAKKQAEIKKAKGHDQKAAAKAALVYTCAVCRTQMPDPKTFKQHFESKHPKCPLPPELADVEA</sequence>
<evidence type="ECO:0000256" key="5">
    <source>
        <dbReference type="ARBA" id="ARBA00022723"/>
    </source>
</evidence>
<name>A0A3S2PVJ7_ORYJA</name>